<feature type="compositionally biased region" description="Low complexity" evidence="11">
    <location>
        <begin position="275"/>
        <end position="286"/>
    </location>
</feature>
<evidence type="ECO:0000256" key="3">
    <source>
        <dbReference type="ARBA" id="ARBA00022432"/>
    </source>
</evidence>
<feature type="region of interest" description="Disordered" evidence="11">
    <location>
        <begin position="275"/>
        <end position="348"/>
    </location>
</feature>
<evidence type="ECO:0000256" key="9">
    <source>
        <dbReference type="ARBA" id="ARBA00023242"/>
    </source>
</evidence>
<dbReference type="Pfam" id="PF24990">
    <property type="entry name" value="PAS_13"/>
    <property type="match status" value="2"/>
</dbReference>
<feature type="compositionally biased region" description="Polar residues" evidence="11">
    <location>
        <begin position="35"/>
        <end position="45"/>
    </location>
</feature>
<protein>
    <recommendedName>
        <fullName evidence="10">Transcription activator of gluconeogenesis ERT1</fullName>
    </recommendedName>
</protein>
<dbReference type="RefSeq" id="XP_062629824.1">
    <property type="nucleotide sequence ID" value="XM_062773840.1"/>
</dbReference>
<dbReference type="Proteomes" id="UP000827549">
    <property type="component" value="Chromosome 5"/>
</dbReference>
<dbReference type="GO" id="GO:0000981">
    <property type="term" value="F:DNA-binding transcription factor activity, RNA polymerase II-specific"/>
    <property type="evidence" value="ECO:0007669"/>
    <property type="project" value="InterPro"/>
</dbReference>
<proteinExistence type="inferred from homology"/>
<dbReference type="InterPro" id="IPR036864">
    <property type="entry name" value="Zn2-C6_fun-type_DNA-bd_sf"/>
</dbReference>
<dbReference type="CDD" id="cd00067">
    <property type="entry name" value="GAL4"/>
    <property type="match status" value="1"/>
</dbReference>
<dbReference type="GO" id="GO:0008270">
    <property type="term" value="F:zinc ion binding"/>
    <property type="evidence" value="ECO:0007669"/>
    <property type="project" value="InterPro"/>
</dbReference>
<keyword evidence="4" id="KW-0479">Metal-binding</keyword>
<evidence type="ECO:0000256" key="11">
    <source>
        <dbReference type="SAM" id="MobiDB-lite"/>
    </source>
</evidence>
<keyword evidence="7" id="KW-0238">DNA-binding</keyword>
<evidence type="ECO:0000313" key="14">
    <source>
        <dbReference type="Proteomes" id="UP000827549"/>
    </source>
</evidence>
<keyword evidence="5" id="KW-0862">Zinc</keyword>
<dbReference type="GO" id="GO:0006094">
    <property type="term" value="P:gluconeogenesis"/>
    <property type="evidence" value="ECO:0007669"/>
    <property type="project" value="UniProtKB-KW"/>
</dbReference>
<gene>
    <name evidence="13" type="primary">ERT1_1</name>
    <name evidence="13" type="ORF">LOC62_05G007318</name>
</gene>
<evidence type="ECO:0000256" key="7">
    <source>
        <dbReference type="ARBA" id="ARBA00023125"/>
    </source>
</evidence>
<comment type="subcellular location">
    <subcellularLocation>
        <location evidence="1">Nucleus</location>
    </subcellularLocation>
</comment>
<evidence type="ECO:0000256" key="5">
    <source>
        <dbReference type="ARBA" id="ARBA00022833"/>
    </source>
</evidence>
<evidence type="ECO:0000256" key="6">
    <source>
        <dbReference type="ARBA" id="ARBA00023015"/>
    </source>
</evidence>
<sequence length="576" mass="61373">MAVLAAAPPTSSSSSPTSTSTRVAPYPPTKPLAMSATTTQSTQNWARKAREASDASGSVSASSQASDTSPVQRLKPLKASPARTKTRPDGKVARKKVAKACLACQKSHLTCDECRPCTRCTKKGIGDQCVEGVRKKAKYLMEGDERAAPAVPAIPTAPTATVTATTTTTSTAPPAPVPAPAFNTSPTTVPFGGGTIPVSMLGNVSVPAAEPVRVPDNIWLTAPLPEVQPAPVQLTDWAIPANDPFNFSASAAANLEYEMFDSMFGSMSPSFPLGDLGTGNTTDGSTPSLWSNFGLPDPSSNNSSDSNGVLLTPQADPPSSLQPILATDQSPSNPLYTNGNNWSQGGVFDDNNPLGGGLTGGIDFAPILPKKLTPSDVYNNVVKPYDYTEGYHSLMEYLTQTFDKPDILRVVRALAAFRPSLIALQMPMTEEDEIFVERSFQRTLIELEKLISYSATPTAVWRRTGEIVAAAPEFCKLIGKTEEELVRARTCIYQLMAKQSTIDYWENFAVHAFENTTQNFFQATTLVNGAKSTPCAACYTIRRDVFDLPSVVIGQFLPIPAEALNGAANSTNSNSE</sequence>
<dbReference type="SUPFAM" id="SSF57701">
    <property type="entry name" value="Zn2/Cys6 DNA-binding domain"/>
    <property type="match status" value="1"/>
</dbReference>
<dbReference type="AlphaFoldDB" id="A0AAF0YHP1"/>
<feature type="compositionally biased region" description="Low complexity" evidence="11">
    <location>
        <begin position="1"/>
        <end position="21"/>
    </location>
</feature>
<reference evidence="13" key="1">
    <citation type="submission" date="2023-10" db="EMBL/GenBank/DDBJ databases">
        <authorList>
            <person name="Noh H."/>
        </authorList>
    </citation>
    <scope>NUCLEOTIDE SEQUENCE</scope>
    <source>
        <strain evidence="13">DUCC4014</strain>
    </source>
</reference>
<evidence type="ECO:0000259" key="12">
    <source>
        <dbReference type="SMART" id="SM00066"/>
    </source>
</evidence>
<feature type="domain" description="Zn(2)-C6 fungal-type" evidence="12">
    <location>
        <begin position="95"/>
        <end position="140"/>
    </location>
</feature>
<evidence type="ECO:0000256" key="4">
    <source>
        <dbReference type="ARBA" id="ARBA00022723"/>
    </source>
</evidence>
<evidence type="ECO:0000256" key="10">
    <source>
        <dbReference type="ARBA" id="ARBA00040903"/>
    </source>
</evidence>
<dbReference type="GO" id="GO:0005634">
    <property type="term" value="C:nucleus"/>
    <property type="evidence" value="ECO:0007669"/>
    <property type="project" value="UniProtKB-SubCell"/>
</dbReference>
<keyword evidence="8" id="KW-0804">Transcription</keyword>
<keyword evidence="3" id="KW-0312">Gluconeogenesis</keyword>
<dbReference type="SMART" id="SM00066">
    <property type="entry name" value="GAL4"/>
    <property type="match status" value="1"/>
</dbReference>
<organism evidence="13 14">
    <name type="scientific">Vanrija pseudolonga</name>
    <dbReference type="NCBI Taxonomy" id="143232"/>
    <lineage>
        <taxon>Eukaryota</taxon>
        <taxon>Fungi</taxon>
        <taxon>Dikarya</taxon>
        <taxon>Basidiomycota</taxon>
        <taxon>Agaricomycotina</taxon>
        <taxon>Tremellomycetes</taxon>
        <taxon>Trichosporonales</taxon>
        <taxon>Trichosporonaceae</taxon>
        <taxon>Vanrija</taxon>
    </lineage>
</organism>
<keyword evidence="9" id="KW-0539">Nucleus</keyword>
<name>A0AAF0YHP1_9TREE</name>
<evidence type="ECO:0000313" key="13">
    <source>
        <dbReference type="EMBL" id="WOO83798.1"/>
    </source>
</evidence>
<dbReference type="InterPro" id="IPR056751">
    <property type="entry name" value="PAS_13"/>
</dbReference>
<feature type="region of interest" description="Disordered" evidence="11">
    <location>
        <begin position="1"/>
        <end position="91"/>
    </location>
</feature>
<keyword evidence="6" id="KW-0805">Transcription regulation</keyword>
<dbReference type="EMBL" id="CP086718">
    <property type="protein sequence ID" value="WOO83798.1"/>
    <property type="molecule type" value="Genomic_DNA"/>
</dbReference>
<dbReference type="GO" id="GO:0000977">
    <property type="term" value="F:RNA polymerase II transcription regulatory region sequence-specific DNA binding"/>
    <property type="evidence" value="ECO:0007669"/>
    <property type="project" value="TreeGrafter"/>
</dbReference>
<comment type="similarity">
    <text evidence="2">Belongs to the ERT1/acuK family.</text>
</comment>
<accession>A0AAF0YHP1</accession>
<feature type="compositionally biased region" description="Polar residues" evidence="11">
    <location>
        <begin position="317"/>
        <end position="344"/>
    </location>
</feature>
<evidence type="ECO:0000256" key="8">
    <source>
        <dbReference type="ARBA" id="ARBA00023163"/>
    </source>
</evidence>
<dbReference type="InterPro" id="IPR050335">
    <property type="entry name" value="ERT1_acuK_gluconeogen_tf"/>
</dbReference>
<dbReference type="GeneID" id="87810491"/>
<dbReference type="GO" id="GO:0009267">
    <property type="term" value="P:cellular response to starvation"/>
    <property type="evidence" value="ECO:0007669"/>
    <property type="project" value="TreeGrafter"/>
</dbReference>
<dbReference type="InterPro" id="IPR001138">
    <property type="entry name" value="Zn2Cys6_DnaBD"/>
</dbReference>
<feature type="compositionally biased region" description="Low complexity" evidence="11">
    <location>
        <begin position="54"/>
        <end position="69"/>
    </location>
</feature>
<dbReference type="PANTHER" id="PTHR47659:SF1">
    <property type="entry name" value="TRANSCRIPTION ACTIVATOR OF GLUCONEOGENESIS ERT1"/>
    <property type="match status" value="1"/>
</dbReference>
<keyword evidence="14" id="KW-1185">Reference proteome</keyword>
<evidence type="ECO:0000256" key="2">
    <source>
        <dbReference type="ARBA" id="ARBA00010855"/>
    </source>
</evidence>
<dbReference type="PANTHER" id="PTHR47659">
    <property type="entry name" value="ZN(II)2CYS6 TRANSCRIPTION FACTOR (EUROFUNG)-RELATED"/>
    <property type="match status" value="1"/>
</dbReference>
<feature type="compositionally biased region" description="Low complexity" evidence="11">
    <location>
        <begin position="296"/>
        <end position="307"/>
    </location>
</feature>
<evidence type="ECO:0000256" key="1">
    <source>
        <dbReference type="ARBA" id="ARBA00004123"/>
    </source>
</evidence>